<feature type="region of interest" description="Disordered" evidence="2">
    <location>
        <begin position="367"/>
        <end position="386"/>
    </location>
</feature>
<protein>
    <submittedName>
        <fullName evidence="5">Probable inactive shikimate kinase like 2, chloroplastic</fullName>
    </submittedName>
</protein>
<proteinExistence type="inferred from homology"/>
<evidence type="ECO:0000259" key="3">
    <source>
        <dbReference type="PROSITE" id="PS51203"/>
    </source>
</evidence>
<dbReference type="Gene3D" id="3.40.50.300">
    <property type="entry name" value="P-loop containing nucleotide triphosphate hydrolases"/>
    <property type="match status" value="1"/>
</dbReference>
<gene>
    <name evidence="5" type="primary">LOC113705222</name>
</gene>
<dbReference type="RefSeq" id="XP_027082808.1">
    <property type="nucleotide sequence ID" value="XM_027227007.2"/>
</dbReference>
<dbReference type="CDD" id="cd06467">
    <property type="entry name" value="p23_NUDC_like"/>
    <property type="match status" value="1"/>
</dbReference>
<dbReference type="GeneID" id="113705222"/>
<dbReference type="GO" id="GO:0005829">
    <property type="term" value="C:cytosol"/>
    <property type="evidence" value="ECO:0007669"/>
    <property type="project" value="TreeGrafter"/>
</dbReference>
<accession>A0A6P6TWT8</accession>
<evidence type="ECO:0000313" key="4">
    <source>
        <dbReference type="Proteomes" id="UP001652660"/>
    </source>
</evidence>
<dbReference type="GO" id="GO:0006950">
    <property type="term" value="P:response to stress"/>
    <property type="evidence" value="ECO:0007669"/>
    <property type="project" value="UniProtKB-ARBA"/>
</dbReference>
<name>A0A6P6TWT8_COFAR</name>
<dbReference type="OrthoDB" id="515366at2759"/>
<dbReference type="InterPro" id="IPR027417">
    <property type="entry name" value="P-loop_NTPase"/>
</dbReference>
<feature type="compositionally biased region" description="Polar residues" evidence="2">
    <location>
        <begin position="374"/>
        <end position="386"/>
    </location>
</feature>
<keyword evidence="5" id="KW-0808">Transferase</keyword>
<dbReference type="Proteomes" id="UP001652660">
    <property type="component" value="Chromosome 8c"/>
</dbReference>
<dbReference type="InterPro" id="IPR007052">
    <property type="entry name" value="CS_dom"/>
</dbReference>
<dbReference type="PROSITE" id="PS51203">
    <property type="entry name" value="CS"/>
    <property type="match status" value="1"/>
</dbReference>
<evidence type="ECO:0000313" key="5">
    <source>
        <dbReference type="RefSeq" id="XP_027082808.1"/>
    </source>
</evidence>
<dbReference type="InterPro" id="IPR031322">
    <property type="entry name" value="Shikimate/glucono_kinase"/>
</dbReference>
<evidence type="ECO:0000256" key="2">
    <source>
        <dbReference type="SAM" id="MobiDB-lite"/>
    </source>
</evidence>
<dbReference type="Pfam" id="PF04969">
    <property type="entry name" value="CS"/>
    <property type="match status" value="1"/>
</dbReference>
<dbReference type="FunFam" id="2.60.40.790:FF:000050">
    <property type="entry name" value="Probable inactive shikimate kinase like 2, chloroplastic"/>
    <property type="match status" value="1"/>
</dbReference>
<dbReference type="AlphaFoldDB" id="A0A6P6TWT8"/>
<sequence>MAAFTSTTSTTFCLSSKNTTKFLKFLLTKTVVSFPKPKLTAATSHFRLISRWAFSNSSFKKLSRVFCSTLPTVSTSTTHYEFSDGSSEVELRLKLGDVDVSSKDIFVDANDNSLVIQVQHSGFLQTLINTSCLYERIKPGETIWYIDDDELVVNLKKQDPELNWPDIIESWESLTAGVTQLLQGTSVYLVGESTEINQKIARELAVGLGYTPLETKELVEAFAKQTIDSWVAAEGYDAVAEVEGAILENLSSHARTVVATIGGKHGAASRTTQWRHLFAGFTVWLSQSEATDEASARDEATRHFEDGVQGFSNAEVVVKLGGWDANYSKTVAQASLSALKRLILSDRKLPGKKSLYVRLGCRGDWPDIKPPGCNPSTTDDASLPGS</sequence>
<organism evidence="4 5">
    <name type="scientific">Coffea arabica</name>
    <name type="common">Arabian coffee</name>
    <dbReference type="NCBI Taxonomy" id="13443"/>
    <lineage>
        <taxon>Eukaryota</taxon>
        <taxon>Viridiplantae</taxon>
        <taxon>Streptophyta</taxon>
        <taxon>Embryophyta</taxon>
        <taxon>Tracheophyta</taxon>
        <taxon>Spermatophyta</taxon>
        <taxon>Magnoliopsida</taxon>
        <taxon>eudicotyledons</taxon>
        <taxon>Gunneridae</taxon>
        <taxon>Pentapetalae</taxon>
        <taxon>asterids</taxon>
        <taxon>lamiids</taxon>
        <taxon>Gentianales</taxon>
        <taxon>Rubiaceae</taxon>
        <taxon>Ixoroideae</taxon>
        <taxon>Gardenieae complex</taxon>
        <taxon>Bertiereae - Coffeeae clade</taxon>
        <taxon>Coffeeae</taxon>
        <taxon>Coffea</taxon>
    </lineage>
</organism>
<reference evidence="4" key="1">
    <citation type="journal article" date="2025" name="Foods">
        <title>Unveiling the Microbial Signatures of Arabica Coffee Cherries: Insights into Ripeness Specific Diversity, Functional Traits, and Implications for Quality and Safety.</title>
        <authorList>
            <consortium name="RefSeq"/>
            <person name="Tenea G.N."/>
            <person name="Cifuentes V."/>
            <person name="Reyes P."/>
            <person name="Cevallos-Vallejos M."/>
        </authorList>
    </citation>
    <scope>NUCLEOTIDE SEQUENCE [LARGE SCALE GENOMIC DNA]</scope>
</reference>
<dbReference type="InterPro" id="IPR008978">
    <property type="entry name" value="HSP20-like_chaperone"/>
</dbReference>
<dbReference type="GO" id="GO:0016301">
    <property type="term" value="F:kinase activity"/>
    <property type="evidence" value="ECO:0007669"/>
    <property type="project" value="UniProtKB-KW"/>
</dbReference>
<reference evidence="5" key="2">
    <citation type="submission" date="2025-08" db="UniProtKB">
        <authorList>
            <consortium name="RefSeq"/>
        </authorList>
    </citation>
    <scope>IDENTIFICATION</scope>
    <source>
        <tissue evidence="5">Leaves</tissue>
    </source>
</reference>
<evidence type="ECO:0000256" key="1">
    <source>
        <dbReference type="ARBA" id="ARBA00006997"/>
    </source>
</evidence>
<dbReference type="Pfam" id="PF01202">
    <property type="entry name" value="SKI"/>
    <property type="match status" value="1"/>
</dbReference>
<keyword evidence="4" id="KW-1185">Reference proteome</keyword>
<feature type="domain" description="CS" evidence="3">
    <location>
        <begin position="75"/>
        <end position="168"/>
    </location>
</feature>
<dbReference type="SUPFAM" id="SSF49764">
    <property type="entry name" value="HSP20-like chaperones"/>
    <property type="match status" value="1"/>
</dbReference>
<dbReference type="PANTHER" id="PTHR21087">
    <property type="entry name" value="SHIKIMATE KINASE"/>
    <property type="match status" value="1"/>
</dbReference>
<comment type="similarity">
    <text evidence="1">Belongs to the shikimate kinase family.</text>
</comment>
<dbReference type="PANTHER" id="PTHR21087:SF23">
    <property type="entry name" value="INACTIVE SHIKIMATE KINASE LIKE 2, CHLOROPLASTIC-RELATED"/>
    <property type="match status" value="1"/>
</dbReference>
<keyword evidence="5" id="KW-0418">Kinase</keyword>
<dbReference type="Gene3D" id="2.60.40.790">
    <property type="match status" value="1"/>
</dbReference>